<dbReference type="Gene3D" id="3.40.50.300">
    <property type="entry name" value="P-loop containing nucleotide triphosphate hydrolases"/>
    <property type="match status" value="1"/>
</dbReference>
<dbReference type="GO" id="GO:0005524">
    <property type="term" value="F:ATP binding"/>
    <property type="evidence" value="ECO:0007669"/>
    <property type="project" value="UniProtKB-KW"/>
</dbReference>
<dbReference type="PANTHER" id="PTHR43335">
    <property type="entry name" value="ABC TRANSPORTER, ATP-BINDING PROTEIN"/>
    <property type="match status" value="1"/>
</dbReference>
<dbReference type="EMBL" id="CP015772">
    <property type="protein sequence ID" value="ANH82341.1"/>
    <property type="molecule type" value="Genomic_DNA"/>
</dbReference>
<evidence type="ECO:0000256" key="1">
    <source>
        <dbReference type="ARBA" id="ARBA00005417"/>
    </source>
</evidence>
<dbReference type="KEGG" id="nia:A8C56_16450"/>
<evidence type="ECO:0000313" key="6">
    <source>
        <dbReference type="EMBL" id="ANH82341.1"/>
    </source>
</evidence>
<accession>A0A1A9I6L4</accession>
<proteinExistence type="inferred from homology"/>
<dbReference type="Pfam" id="PF00005">
    <property type="entry name" value="ABC_tran"/>
    <property type="match status" value="1"/>
</dbReference>
<dbReference type="RefSeq" id="WP_067758373.1">
    <property type="nucleotide sequence ID" value="NZ_CP015772.1"/>
</dbReference>
<dbReference type="AlphaFoldDB" id="A0A1A9I6L4"/>
<dbReference type="PROSITE" id="PS00211">
    <property type="entry name" value="ABC_TRANSPORTER_1"/>
    <property type="match status" value="1"/>
</dbReference>
<reference evidence="6 7" key="1">
    <citation type="submission" date="2016-05" db="EMBL/GenBank/DDBJ databases">
        <title>Niabella ginsenosidivorans BS26 whole genome sequencing.</title>
        <authorList>
            <person name="Im W.T."/>
            <person name="Siddiqi M.Z."/>
        </authorList>
    </citation>
    <scope>NUCLEOTIDE SEQUENCE [LARGE SCALE GENOMIC DNA]</scope>
    <source>
        <strain evidence="6 7">BS26</strain>
    </source>
</reference>
<feature type="domain" description="ABC transporter" evidence="5">
    <location>
        <begin position="4"/>
        <end position="227"/>
    </location>
</feature>
<dbReference type="PANTHER" id="PTHR43335:SF2">
    <property type="entry name" value="ABC TRANSPORTER, ATP-BINDING PROTEIN"/>
    <property type="match status" value="1"/>
</dbReference>
<organism evidence="6 7">
    <name type="scientific">Niabella ginsenosidivorans</name>
    <dbReference type="NCBI Taxonomy" id="1176587"/>
    <lineage>
        <taxon>Bacteria</taxon>
        <taxon>Pseudomonadati</taxon>
        <taxon>Bacteroidota</taxon>
        <taxon>Chitinophagia</taxon>
        <taxon>Chitinophagales</taxon>
        <taxon>Chitinophagaceae</taxon>
        <taxon>Niabella</taxon>
    </lineage>
</organism>
<evidence type="ECO:0000256" key="2">
    <source>
        <dbReference type="ARBA" id="ARBA00022448"/>
    </source>
</evidence>
<evidence type="ECO:0000313" key="7">
    <source>
        <dbReference type="Proteomes" id="UP000077667"/>
    </source>
</evidence>
<keyword evidence="4 6" id="KW-0067">ATP-binding</keyword>
<evidence type="ECO:0000256" key="4">
    <source>
        <dbReference type="ARBA" id="ARBA00022840"/>
    </source>
</evidence>
<dbReference type="SUPFAM" id="SSF52540">
    <property type="entry name" value="P-loop containing nucleoside triphosphate hydrolases"/>
    <property type="match status" value="1"/>
</dbReference>
<dbReference type="GO" id="GO:0016887">
    <property type="term" value="F:ATP hydrolysis activity"/>
    <property type="evidence" value="ECO:0007669"/>
    <property type="project" value="InterPro"/>
</dbReference>
<keyword evidence="2" id="KW-0813">Transport</keyword>
<dbReference type="InterPro" id="IPR003439">
    <property type="entry name" value="ABC_transporter-like_ATP-bd"/>
</dbReference>
<dbReference type="InterPro" id="IPR027417">
    <property type="entry name" value="P-loop_NTPase"/>
</dbReference>
<dbReference type="InterPro" id="IPR017871">
    <property type="entry name" value="ABC_transporter-like_CS"/>
</dbReference>
<dbReference type="InterPro" id="IPR003593">
    <property type="entry name" value="AAA+_ATPase"/>
</dbReference>
<evidence type="ECO:0000256" key="3">
    <source>
        <dbReference type="ARBA" id="ARBA00022741"/>
    </source>
</evidence>
<keyword evidence="7" id="KW-1185">Reference proteome</keyword>
<dbReference type="STRING" id="1176587.A8C56_16450"/>
<protein>
    <submittedName>
        <fullName evidence="6">ABC transporter ATP-binding protein</fullName>
    </submittedName>
</protein>
<gene>
    <name evidence="6" type="ORF">A8C56_16450</name>
</gene>
<comment type="similarity">
    <text evidence="1">Belongs to the ABC transporter superfamily.</text>
</comment>
<dbReference type="SMART" id="SM00382">
    <property type="entry name" value="AAA"/>
    <property type="match status" value="1"/>
</dbReference>
<evidence type="ECO:0000259" key="5">
    <source>
        <dbReference type="PROSITE" id="PS50893"/>
    </source>
</evidence>
<dbReference type="Proteomes" id="UP000077667">
    <property type="component" value="Chromosome"/>
</dbReference>
<dbReference type="PROSITE" id="PS50893">
    <property type="entry name" value="ABC_TRANSPORTER_2"/>
    <property type="match status" value="1"/>
</dbReference>
<sequence length="304" mass="32901">MSVLTTTGLSKNYRAVQALYQVSINVPKGAVYGILGPNGSGKTTLLGIVMDVLKATAGSYLWNGKEGSEVQRKQIGTLLETPNFYPYLSAERNLEIAAAIKGCDKKDIPRVLKLVNLYERRDAAFSTYSLGMKQRLAIASALLGDPEIIVFDEPTNGLDPAGIAEIRQLILQLHRSGKTIIMASHILDEVEKVCTHVTIIQKGIVKASGTVAEVLHSDGEQAAIIITIAADDLQLLQAVVAQMQGIKEVLPQQDHLKIIGDPSITPGAVNQFCFEKGILLNHLSLQKKNLEARFLEITGTTSDC</sequence>
<keyword evidence="3" id="KW-0547">Nucleotide-binding</keyword>
<name>A0A1A9I6L4_9BACT</name>
<dbReference type="OrthoDB" id="9785229at2"/>